<feature type="non-terminal residue" evidence="1">
    <location>
        <position position="42"/>
    </location>
</feature>
<reference evidence="1" key="2">
    <citation type="submission" date="2016-04" db="EMBL/GenBank/DDBJ databases">
        <title>Evaluation of the in vitro expression of ATP Binding-Cassette (ABC) proteins in an Ixodes ricinus cell line exposed to ivermectin.</title>
        <authorList>
            <person name="Mangia C."/>
            <person name="Vismarra A."/>
            <person name="Kramer L."/>
            <person name="Bell-Sakyi L."/>
            <person name="Porretta D."/>
            <person name="Otranto D."/>
            <person name="Epis S."/>
            <person name="Grandi G."/>
        </authorList>
    </citation>
    <scope>NUCLEOTIDE SEQUENCE</scope>
    <source>
        <tissue evidence="1">Cellular line derived</tissue>
    </source>
</reference>
<accession>A0A143Z8V9</accession>
<dbReference type="EMBL" id="LT222035">
    <property type="protein sequence ID" value="CZS70591.1"/>
    <property type="molecule type" value="mRNA"/>
</dbReference>
<dbReference type="AlphaFoldDB" id="A0A143Z8V9"/>
<name>A0A143Z8V9_IXORI</name>
<sequence length="42" mass="4774">GFGLGDARRSLLLVHDVPSPRSRQWPRTLLQDAGGGYRWREP</sequence>
<protein>
    <submittedName>
        <fullName evidence="1">ABC transporter B family protein 1</fullName>
    </submittedName>
</protein>
<feature type="non-terminal residue" evidence="1">
    <location>
        <position position="1"/>
    </location>
</feature>
<reference evidence="1" key="1">
    <citation type="submission" date="2016-02" db="EMBL/GenBank/DDBJ databases">
        <authorList>
            <person name="Wen L."/>
            <person name="He K."/>
            <person name="Yang H."/>
        </authorList>
    </citation>
    <scope>NUCLEOTIDE SEQUENCE</scope>
    <source>
        <tissue evidence="1">Cellular line derived</tissue>
    </source>
</reference>
<organism evidence="1">
    <name type="scientific">Ixodes ricinus</name>
    <name type="common">Common tick</name>
    <name type="synonym">Acarus ricinus</name>
    <dbReference type="NCBI Taxonomy" id="34613"/>
    <lineage>
        <taxon>Eukaryota</taxon>
        <taxon>Metazoa</taxon>
        <taxon>Ecdysozoa</taxon>
        <taxon>Arthropoda</taxon>
        <taxon>Chelicerata</taxon>
        <taxon>Arachnida</taxon>
        <taxon>Acari</taxon>
        <taxon>Parasitiformes</taxon>
        <taxon>Ixodida</taxon>
        <taxon>Ixodoidea</taxon>
        <taxon>Ixodidae</taxon>
        <taxon>Ixodinae</taxon>
        <taxon>Ixodes</taxon>
    </lineage>
</organism>
<gene>
    <name evidence="1" type="primary">ABCB1</name>
</gene>
<evidence type="ECO:0000313" key="1">
    <source>
        <dbReference type="EMBL" id="CZS70591.1"/>
    </source>
</evidence>
<proteinExistence type="evidence at transcript level"/>